<comment type="similarity">
    <text evidence="17">Belongs to the adenylyl cyclase class-4/guanylyl cyclase family.</text>
</comment>
<dbReference type="EC" id="4.6.1.1" evidence="3"/>
<dbReference type="Gene3D" id="3.30.70.1230">
    <property type="entry name" value="Nucleotide cyclase"/>
    <property type="match status" value="1"/>
</dbReference>
<evidence type="ECO:0000259" key="19">
    <source>
        <dbReference type="PROSITE" id="PS50112"/>
    </source>
</evidence>
<dbReference type="InterPro" id="IPR013767">
    <property type="entry name" value="PAS_fold"/>
</dbReference>
<dbReference type="SMART" id="SM00086">
    <property type="entry name" value="PAC"/>
    <property type="match status" value="3"/>
</dbReference>
<dbReference type="CDD" id="cd00130">
    <property type="entry name" value="PAS"/>
    <property type="match status" value="3"/>
</dbReference>
<organism evidence="22 23">
    <name type="scientific">Coleofasciculus chthonoplastes PCC 7420</name>
    <dbReference type="NCBI Taxonomy" id="118168"/>
    <lineage>
        <taxon>Bacteria</taxon>
        <taxon>Bacillati</taxon>
        <taxon>Cyanobacteriota</taxon>
        <taxon>Cyanophyceae</taxon>
        <taxon>Coleofasciculales</taxon>
        <taxon>Coleofasciculaceae</taxon>
        <taxon>Coleofasciculus</taxon>
    </lineage>
</organism>
<keyword evidence="5 18" id="KW-0812">Transmembrane</keyword>
<dbReference type="EMBL" id="DS989848">
    <property type="protein sequence ID" value="EDX75623.1"/>
    <property type="molecule type" value="Genomic_DNA"/>
</dbReference>
<evidence type="ECO:0000256" key="3">
    <source>
        <dbReference type="ARBA" id="ARBA00012201"/>
    </source>
</evidence>
<dbReference type="InterPro" id="IPR050401">
    <property type="entry name" value="Cyclic_nucleotide_synthase"/>
</dbReference>
<dbReference type="GO" id="GO:0005524">
    <property type="term" value="F:ATP binding"/>
    <property type="evidence" value="ECO:0007669"/>
    <property type="project" value="UniProtKB-KW"/>
</dbReference>
<keyword evidence="13 17" id="KW-0456">Lyase</keyword>
<keyword evidence="8" id="KW-0067">ATP-binding</keyword>
<dbReference type="HOGENOM" id="CLU_357853_0_0_3"/>
<evidence type="ECO:0000256" key="14">
    <source>
        <dbReference type="ARBA" id="ARBA00032597"/>
    </source>
</evidence>
<dbReference type="eggNOG" id="COG2202">
    <property type="taxonomic scope" value="Bacteria"/>
</dbReference>
<dbReference type="GO" id="GO:0006355">
    <property type="term" value="P:regulation of DNA-templated transcription"/>
    <property type="evidence" value="ECO:0007669"/>
    <property type="project" value="InterPro"/>
</dbReference>
<gene>
    <name evidence="22" type="ORF">MC7420_6278</name>
</gene>
<evidence type="ECO:0000256" key="4">
    <source>
        <dbReference type="ARBA" id="ARBA00021420"/>
    </source>
</evidence>
<dbReference type="Pfam" id="PF00989">
    <property type="entry name" value="PAS"/>
    <property type="match status" value="1"/>
</dbReference>
<reference evidence="22 23" key="1">
    <citation type="submission" date="2008-07" db="EMBL/GenBank/DDBJ databases">
        <authorList>
            <person name="Tandeau de Marsac N."/>
            <person name="Ferriera S."/>
            <person name="Johnson J."/>
            <person name="Kravitz S."/>
            <person name="Beeson K."/>
            <person name="Sutton G."/>
            <person name="Rogers Y.-H."/>
            <person name="Friedman R."/>
            <person name="Frazier M."/>
            <person name="Venter J.C."/>
        </authorList>
    </citation>
    <scope>NUCLEOTIDE SEQUENCE [LARGE SCALE GENOMIC DNA]</scope>
    <source>
        <strain evidence="22 23">PCC 7420</strain>
    </source>
</reference>
<keyword evidence="23" id="KW-1185">Reference proteome</keyword>
<comment type="subcellular location">
    <subcellularLocation>
        <location evidence="2">Membrane</location>
    </subcellularLocation>
</comment>
<evidence type="ECO:0000313" key="22">
    <source>
        <dbReference type="EMBL" id="EDX75623.1"/>
    </source>
</evidence>
<dbReference type="PROSITE" id="PS50112">
    <property type="entry name" value="PAS"/>
    <property type="match status" value="2"/>
</dbReference>
<dbReference type="InterPro" id="IPR018297">
    <property type="entry name" value="A/G_cyclase_CS"/>
</dbReference>
<evidence type="ECO:0000256" key="12">
    <source>
        <dbReference type="ARBA" id="ARBA00023136"/>
    </source>
</evidence>
<dbReference type="InterPro" id="IPR013656">
    <property type="entry name" value="PAS_4"/>
</dbReference>
<keyword evidence="10 18" id="KW-1133">Transmembrane helix</keyword>
<dbReference type="eggNOG" id="COG2114">
    <property type="taxonomic scope" value="Bacteria"/>
</dbReference>
<name>B4VQG6_9CYAN</name>
<dbReference type="GO" id="GO:0035556">
    <property type="term" value="P:intracellular signal transduction"/>
    <property type="evidence" value="ECO:0007669"/>
    <property type="project" value="InterPro"/>
</dbReference>
<dbReference type="PROSITE" id="PS50125">
    <property type="entry name" value="GUANYLATE_CYCLASE_2"/>
    <property type="match status" value="1"/>
</dbReference>
<dbReference type="AlphaFoldDB" id="B4VQG6"/>
<feature type="domain" description="PAS" evidence="19">
    <location>
        <begin position="61"/>
        <end position="131"/>
    </location>
</feature>
<dbReference type="GO" id="GO:0046872">
    <property type="term" value="F:metal ion binding"/>
    <property type="evidence" value="ECO:0007669"/>
    <property type="project" value="UniProtKB-KW"/>
</dbReference>
<evidence type="ECO:0000313" key="23">
    <source>
        <dbReference type="Proteomes" id="UP000003835"/>
    </source>
</evidence>
<evidence type="ECO:0000256" key="15">
    <source>
        <dbReference type="ARBA" id="ARBA00032637"/>
    </source>
</evidence>
<dbReference type="Gene3D" id="3.30.450.20">
    <property type="entry name" value="PAS domain"/>
    <property type="match status" value="3"/>
</dbReference>
<feature type="transmembrane region" description="Helical" evidence="18">
    <location>
        <begin position="20"/>
        <end position="41"/>
    </location>
</feature>
<dbReference type="SMART" id="SM00044">
    <property type="entry name" value="CYCc"/>
    <property type="match status" value="1"/>
</dbReference>
<dbReference type="eggNOG" id="COG5002">
    <property type="taxonomic scope" value="Bacteria"/>
</dbReference>
<feature type="domain" description="PAC" evidence="20">
    <location>
        <begin position="255"/>
        <end position="310"/>
    </location>
</feature>
<dbReference type="PANTHER" id="PTHR11920:SF335">
    <property type="entry name" value="GUANYLATE CYCLASE"/>
    <property type="match status" value="1"/>
</dbReference>
<dbReference type="InterPro" id="IPR000014">
    <property type="entry name" value="PAS"/>
</dbReference>
<dbReference type="InterPro" id="IPR029787">
    <property type="entry name" value="Nucleotide_cyclase"/>
</dbReference>
<dbReference type="SMART" id="SM00091">
    <property type="entry name" value="PAS"/>
    <property type="match status" value="3"/>
</dbReference>
<evidence type="ECO:0000256" key="13">
    <source>
        <dbReference type="ARBA" id="ARBA00023239"/>
    </source>
</evidence>
<dbReference type="PROSITE" id="PS00452">
    <property type="entry name" value="GUANYLATE_CYCLASE_1"/>
    <property type="match status" value="1"/>
</dbReference>
<evidence type="ECO:0000256" key="9">
    <source>
        <dbReference type="ARBA" id="ARBA00022842"/>
    </source>
</evidence>
<comment type="catalytic activity">
    <reaction evidence="1">
        <text>ATP = 3',5'-cyclic AMP + diphosphate</text>
        <dbReference type="Rhea" id="RHEA:15389"/>
        <dbReference type="ChEBI" id="CHEBI:30616"/>
        <dbReference type="ChEBI" id="CHEBI:33019"/>
        <dbReference type="ChEBI" id="CHEBI:58165"/>
        <dbReference type="EC" id="4.6.1.1"/>
    </reaction>
</comment>
<evidence type="ECO:0000256" key="17">
    <source>
        <dbReference type="RuleBase" id="RU000405"/>
    </source>
</evidence>
<dbReference type="PROSITE" id="PS50113">
    <property type="entry name" value="PAC"/>
    <property type="match status" value="2"/>
</dbReference>
<dbReference type="SUPFAM" id="SSF55785">
    <property type="entry name" value="PYP-like sensor domain (PAS domain)"/>
    <property type="match status" value="3"/>
</dbReference>
<dbReference type="InterPro" id="IPR000700">
    <property type="entry name" value="PAS-assoc_C"/>
</dbReference>
<dbReference type="Pfam" id="PF08448">
    <property type="entry name" value="PAS_4"/>
    <property type="match status" value="2"/>
</dbReference>
<dbReference type="CDD" id="cd07302">
    <property type="entry name" value="CHD"/>
    <property type="match status" value="1"/>
</dbReference>
<accession>B4VQG6</accession>
<dbReference type="Pfam" id="PF00211">
    <property type="entry name" value="Guanylate_cyc"/>
    <property type="match status" value="1"/>
</dbReference>
<dbReference type="GO" id="GO:0004016">
    <property type="term" value="F:adenylate cyclase activity"/>
    <property type="evidence" value="ECO:0007669"/>
    <property type="project" value="UniProtKB-EC"/>
</dbReference>
<keyword evidence="6" id="KW-0479">Metal-binding</keyword>
<feature type="domain" description="PAC" evidence="20">
    <location>
        <begin position="383"/>
        <end position="441"/>
    </location>
</feature>
<dbReference type="NCBIfam" id="TIGR00229">
    <property type="entry name" value="sensory_box"/>
    <property type="match status" value="3"/>
</dbReference>
<dbReference type="InterPro" id="IPR035965">
    <property type="entry name" value="PAS-like_dom_sf"/>
</dbReference>
<comment type="subunit">
    <text evidence="16">Homodimer. Can also exist as monomer.</text>
</comment>
<evidence type="ECO:0000259" key="21">
    <source>
        <dbReference type="PROSITE" id="PS50125"/>
    </source>
</evidence>
<evidence type="ECO:0000256" key="7">
    <source>
        <dbReference type="ARBA" id="ARBA00022741"/>
    </source>
</evidence>
<evidence type="ECO:0000256" key="10">
    <source>
        <dbReference type="ARBA" id="ARBA00022989"/>
    </source>
</evidence>
<keyword evidence="12 18" id="KW-0472">Membrane</keyword>
<evidence type="ECO:0000256" key="8">
    <source>
        <dbReference type="ARBA" id="ARBA00022840"/>
    </source>
</evidence>
<keyword evidence="7" id="KW-0547">Nucleotide-binding</keyword>
<dbReference type="InterPro" id="IPR001054">
    <property type="entry name" value="A/G_cyclase"/>
</dbReference>
<keyword evidence="11" id="KW-0115">cAMP biosynthesis</keyword>
<dbReference type="GO" id="GO:0006171">
    <property type="term" value="P:cAMP biosynthetic process"/>
    <property type="evidence" value="ECO:0007669"/>
    <property type="project" value="UniProtKB-KW"/>
</dbReference>
<dbReference type="FunFam" id="3.30.70.1230:FF:000033">
    <property type="entry name" value="Adenylate cyclase"/>
    <property type="match status" value="1"/>
</dbReference>
<evidence type="ECO:0000256" key="16">
    <source>
        <dbReference type="ARBA" id="ARBA00064436"/>
    </source>
</evidence>
<evidence type="ECO:0000256" key="6">
    <source>
        <dbReference type="ARBA" id="ARBA00022723"/>
    </source>
</evidence>
<evidence type="ECO:0000256" key="11">
    <source>
        <dbReference type="ARBA" id="ARBA00022998"/>
    </source>
</evidence>
<protein>
    <recommendedName>
        <fullName evidence="4">Adenylate cyclase</fullName>
        <ecNumber evidence="3">4.6.1.1</ecNumber>
    </recommendedName>
    <alternativeName>
        <fullName evidence="14">ATP pyrophosphate-lyase</fullName>
    </alternativeName>
    <alternativeName>
        <fullName evidence="15">Adenylyl cyclase</fullName>
    </alternativeName>
</protein>
<sequence>MLPSTMTNWSAIYPYTPHILLVWLGVFALVALLTGLISIGIRQSLSHLCQRSKALTNSLNSDSELRALFEAMTELIFVKDRQGRYLKIVSANPDLLGQPVEAMLGKTEYDLLARSQADQFVGYIHQALDSQQTVQVEYRLTLADRMVWFAASISPISKDSVLWVARDITEHKQTLEALRASEAQYRDLVETPNCIILRWDVQGKIKFINRYGQTFFGYDDDQLLNCSLVGTLVPNTPRSQRMLSILIRAIRKRPERYRIRTVETIHKTGKTVWVTWANKPIFNEEGELIEVLSIGTDVTERKQAEAALREKEEYLRLVIDNIPQQVFWKDINLVFLGCNKKWAKTAGLDNPEVVVGKTDYDLLPSRDIAELYRQQDARVISRNQAEFHVVETKQKPPVDGQTVWLDVSKIPIHDPQGNVVGVLGVLEDITQRIQVEKQRLQAEADLRAEQEKSERLLLNILPEAIAQQLKQNHSTLGKYHGEALIAEQFDDVTILFADIVGFTPLSSRMPPTELVQLLGTIISTFDLLSEEYGLEKIKTIGDAYMVACGLPLPRFDHTEAIADMALEMQRVITQFRMDTGEAFQLRIGINTGPVIAGVIGMKKFIYDLWGDTVNVASRMESQGTSGGIQVTQATYERLKDQYVLEKRGIIEVKGKGEMLTYWLTGKA</sequence>
<dbReference type="Proteomes" id="UP000003835">
    <property type="component" value="Unassembled WGS sequence"/>
</dbReference>
<dbReference type="OrthoDB" id="456159at2"/>
<evidence type="ECO:0000256" key="1">
    <source>
        <dbReference type="ARBA" id="ARBA00001593"/>
    </source>
</evidence>
<dbReference type="STRING" id="118168.MC7420_6278"/>
<dbReference type="GO" id="GO:0005886">
    <property type="term" value="C:plasma membrane"/>
    <property type="evidence" value="ECO:0007669"/>
    <property type="project" value="UniProtKB-ARBA"/>
</dbReference>
<feature type="domain" description="Guanylate cyclase" evidence="21">
    <location>
        <begin position="493"/>
        <end position="620"/>
    </location>
</feature>
<evidence type="ECO:0000256" key="5">
    <source>
        <dbReference type="ARBA" id="ARBA00022692"/>
    </source>
</evidence>
<evidence type="ECO:0000256" key="18">
    <source>
        <dbReference type="SAM" id="Phobius"/>
    </source>
</evidence>
<evidence type="ECO:0000256" key="2">
    <source>
        <dbReference type="ARBA" id="ARBA00004370"/>
    </source>
</evidence>
<proteinExistence type="inferred from homology"/>
<dbReference type="InterPro" id="IPR001610">
    <property type="entry name" value="PAC"/>
</dbReference>
<keyword evidence="9" id="KW-0460">Magnesium</keyword>
<feature type="domain" description="PAS" evidence="19">
    <location>
        <begin position="181"/>
        <end position="233"/>
    </location>
</feature>
<dbReference type="PANTHER" id="PTHR11920">
    <property type="entry name" value="GUANYLYL CYCLASE"/>
    <property type="match status" value="1"/>
</dbReference>
<dbReference type="SUPFAM" id="SSF55073">
    <property type="entry name" value="Nucleotide cyclase"/>
    <property type="match status" value="1"/>
</dbReference>
<evidence type="ECO:0000259" key="20">
    <source>
        <dbReference type="PROSITE" id="PS50113"/>
    </source>
</evidence>